<evidence type="ECO:0008006" key="3">
    <source>
        <dbReference type="Google" id="ProtNLM"/>
    </source>
</evidence>
<accession>A0ABQ9K4M2</accession>
<keyword evidence="2" id="KW-1185">Reference proteome</keyword>
<comment type="caution">
    <text evidence="1">The sequence shown here is derived from an EMBL/GenBank/DDBJ whole genome shotgun (WGS) entry which is preliminary data.</text>
</comment>
<protein>
    <recommendedName>
        <fullName evidence="3">Zonadhesin</fullName>
    </recommendedName>
</protein>
<sequence length="681" mass="76375">MMGILVYRKSTMKTNRSLYESETEGEIMRKRHRKWIFLGFLMSLQRLVLSEHVKNSSTLADSNGDPNQRSIILPRLDYDQWKPLGRGDPLKNDPTYDYVPPMLDRVQYWVDPESRKPDPPAPEENQKTEILLLGITSKKPAVASPQADSRRDAYEPYAKYLPGTSSYNSHQRIARPSFIPSFATSFFPSFFSSNKNKYTDRTTFSKGNEQRVPYTMLMPPPPEDNGPLSSLPETSSPLVAQKASTPFVFTTAAPTTTPLTSSSSAVTVQAANLVYQSSSLSDATEFSPKRGPPTSSIIWEPSSTTTNSIPNYREELVYNTNLSPPDPFTNIEFASTNYSNKPLVVAATNQNINFVTPPPLVDSPKREVMFKGQVTDDDLDILNRYVKIGKPEAEVHSTGLEMPNIDDIVQRPMSNIVVFPHLRKPPVSTPEIPPLTMQVLEEMQTMHPPPVTKNPIFTMSTNPVVSILDKEKSRPIVFEDLTADVETTNYVGSSSSLANSFVTVPPTTTEKVPKMTTSTEAMKTSTTETSLTTDPLFKHYKQPMEALRGPLYMIIQGHSKVKTYGPTKQIHGILVQETNEISDDKYDKEFEVKHLHSVRKEANIDDRQRKGRSGNLQTLKHVVQTGLGAIDFSNIDEIKRRGDDDFQETEVQVGYEVAEGNDVTTEIYHRGIVEEARKLDV</sequence>
<gene>
    <name evidence="1" type="ORF">NQ317_007534</name>
</gene>
<dbReference type="EMBL" id="JAPWTJ010000015">
    <property type="protein sequence ID" value="KAJ8985378.1"/>
    <property type="molecule type" value="Genomic_DNA"/>
</dbReference>
<evidence type="ECO:0000313" key="2">
    <source>
        <dbReference type="Proteomes" id="UP001162164"/>
    </source>
</evidence>
<dbReference type="Proteomes" id="UP001162164">
    <property type="component" value="Unassembled WGS sequence"/>
</dbReference>
<organism evidence="1 2">
    <name type="scientific">Molorchus minor</name>
    <dbReference type="NCBI Taxonomy" id="1323400"/>
    <lineage>
        <taxon>Eukaryota</taxon>
        <taxon>Metazoa</taxon>
        <taxon>Ecdysozoa</taxon>
        <taxon>Arthropoda</taxon>
        <taxon>Hexapoda</taxon>
        <taxon>Insecta</taxon>
        <taxon>Pterygota</taxon>
        <taxon>Neoptera</taxon>
        <taxon>Endopterygota</taxon>
        <taxon>Coleoptera</taxon>
        <taxon>Polyphaga</taxon>
        <taxon>Cucujiformia</taxon>
        <taxon>Chrysomeloidea</taxon>
        <taxon>Cerambycidae</taxon>
        <taxon>Lamiinae</taxon>
        <taxon>Monochamini</taxon>
        <taxon>Molorchus</taxon>
    </lineage>
</organism>
<name>A0ABQ9K4M2_9CUCU</name>
<evidence type="ECO:0000313" key="1">
    <source>
        <dbReference type="EMBL" id="KAJ8985378.1"/>
    </source>
</evidence>
<proteinExistence type="predicted"/>
<reference evidence="1" key="1">
    <citation type="journal article" date="2023" name="Insect Mol. Biol.">
        <title>Genome sequencing provides insights into the evolution of gene families encoding plant cell wall-degrading enzymes in longhorned beetles.</title>
        <authorList>
            <person name="Shin N.R."/>
            <person name="Okamura Y."/>
            <person name="Kirsch R."/>
            <person name="Pauchet Y."/>
        </authorList>
    </citation>
    <scope>NUCLEOTIDE SEQUENCE</scope>
    <source>
        <strain evidence="1">MMC_N1</strain>
    </source>
</reference>